<evidence type="ECO:0000256" key="5">
    <source>
        <dbReference type="SAM" id="Coils"/>
    </source>
</evidence>
<dbReference type="SUPFAM" id="SSF46785">
    <property type="entry name" value="Winged helix' DNA-binding domain"/>
    <property type="match status" value="1"/>
</dbReference>
<organism evidence="7 8">
    <name type="scientific">Muricoccus vinaceus</name>
    <dbReference type="NCBI Taxonomy" id="424704"/>
    <lineage>
        <taxon>Bacteria</taxon>
        <taxon>Pseudomonadati</taxon>
        <taxon>Pseudomonadota</taxon>
        <taxon>Alphaproteobacteria</taxon>
        <taxon>Acetobacterales</taxon>
        <taxon>Roseomonadaceae</taxon>
        <taxon>Muricoccus</taxon>
    </lineage>
</organism>
<dbReference type="PANTHER" id="PTHR30419">
    <property type="entry name" value="HTH-TYPE TRANSCRIPTIONAL REGULATOR YBHD"/>
    <property type="match status" value="1"/>
</dbReference>
<feature type="coiled-coil region" evidence="5">
    <location>
        <begin position="44"/>
        <end position="71"/>
    </location>
</feature>
<evidence type="ECO:0000256" key="4">
    <source>
        <dbReference type="ARBA" id="ARBA00023163"/>
    </source>
</evidence>
<dbReference type="PROSITE" id="PS50931">
    <property type="entry name" value="HTH_LYSR"/>
    <property type="match status" value="1"/>
</dbReference>
<evidence type="ECO:0000313" key="8">
    <source>
        <dbReference type="Proteomes" id="UP001589789"/>
    </source>
</evidence>
<evidence type="ECO:0000256" key="1">
    <source>
        <dbReference type="ARBA" id="ARBA00009437"/>
    </source>
</evidence>
<keyword evidence="4" id="KW-0804">Transcription</keyword>
<dbReference type="Proteomes" id="UP001589789">
    <property type="component" value="Unassembled WGS sequence"/>
</dbReference>
<dbReference type="CDD" id="cd08421">
    <property type="entry name" value="PBP2_LTTR_like_1"/>
    <property type="match status" value="1"/>
</dbReference>
<dbReference type="InterPro" id="IPR036388">
    <property type="entry name" value="WH-like_DNA-bd_sf"/>
</dbReference>
<dbReference type="InterPro" id="IPR050950">
    <property type="entry name" value="HTH-type_LysR_regulators"/>
</dbReference>
<gene>
    <name evidence="7" type="ORF">ACFFIC_18555</name>
</gene>
<dbReference type="EMBL" id="JBHLVZ010000065">
    <property type="protein sequence ID" value="MFC0387531.1"/>
    <property type="molecule type" value="Genomic_DNA"/>
</dbReference>
<keyword evidence="3" id="KW-0238">DNA-binding</keyword>
<dbReference type="RefSeq" id="WP_377053070.1">
    <property type="nucleotide sequence ID" value="NZ_JBHLVZ010000065.1"/>
</dbReference>
<reference evidence="7 8" key="1">
    <citation type="submission" date="2024-09" db="EMBL/GenBank/DDBJ databases">
        <authorList>
            <person name="Sun Q."/>
            <person name="Mori K."/>
        </authorList>
    </citation>
    <scope>NUCLEOTIDE SEQUENCE [LARGE SCALE GENOMIC DNA]</scope>
    <source>
        <strain evidence="7 8">CCM 7468</strain>
    </source>
</reference>
<evidence type="ECO:0000313" key="7">
    <source>
        <dbReference type="EMBL" id="MFC0387531.1"/>
    </source>
</evidence>
<proteinExistence type="inferred from homology"/>
<sequence length="316" mass="33269">MSPAPVRPVRPGTLRGAALARRLDPTSLRLFRAAVEERSLAAAAEREAIALSAASRRIAELEDRLGSALLRRHDRGVTPTAAGEALMTHLGGLFDLFDRIGADMDAFAAGERGHVRLHANMSAVSGFLPEALAGFLPGHSGIRLTLEERYSADILRAVASGAADLGLVSGTLPAPGLHVTPWREDRLAVVLPAGHPLLDRVVVAFADLDGVPFVGQSEETALQKLFRARAAAQGVTLNERVNVSGFDGVRRMVEAGLGAAILPTTAAQPYAAVMRIGLRPLSDSWALRPLVIVTRAPSTLSAAARILIAHLTRAAG</sequence>
<name>A0ABV6IVA4_9PROT</name>
<dbReference type="SUPFAM" id="SSF53850">
    <property type="entry name" value="Periplasmic binding protein-like II"/>
    <property type="match status" value="1"/>
</dbReference>
<comment type="caution">
    <text evidence="7">The sequence shown here is derived from an EMBL/GenBank/DDBJ whole genome shotgun (WGS) entry which is preliminary data.</text>
</comment>
<dbReference type="InterPro" id="IPR000847">
    <property type="entry name" value="LysR_HTH_N"/>
</dbReference>
<evidence type="ECO:0000259" key="6">
    <source>
        <dbReference type="PROSITE" id="PS50931"/>
    </source>
</evidence>
<dbReference type="Pfam" id="PF03466">
    <property type="entry name" value="LysR_substrate"/>
    <property type="match status" value="1"/>
</dbReference>
<keyword evidence="8" id="KW-1185">Reference proteome</keyword>
<accession>A0ABV6IVA4</accession>
<dbReference type="PANTHER" id="PTHR30419:SF2">
    <property type="entry name" value="LYSR FAMILY TRANSCRIPTIONAL REGULATOR"/>
    <property type="match status" value="1"/>
</dbReference>
<dbReference type="Pfam" id="PF00126">
    <property type="entry name" value="HTH_1"/>
    <property type="match status" value="1"/>
</dbReference>
<comment type="similarity">
    <text evidence="1">Belongs to the LysR transcriptional regulatory family.</text>
</comment>
<evidence type="ECO:0000256" key="3">
    <source>
        <dbReference type="ARBA" id="ARBA00023125"/>
    </source>
</evidence>
<dbReference type="InterPro" id="IPR036390">
    <property type="entry name" value="WH_DNA-bd_sf"/>
</dbReference>
<keyword evidence="5" id="KW-0175">Coiled coil</keyword>
<protein>
    <submittedName>
        <fullName evidence="7">LysR family transcriptional regulator</fullName>
    </submittedName>
</protein>
<keyword evidence="2" id="KW-0805">Transcription regulation</keyword>
<dbReference type="Gene3D" id="3.40.190.290">
    <property type="match status" value="1"/>
</dbReference>
<feature type="domain" description="HTH lysR-type" evidence="6">
    <location>
        <begin position="23"/>
        <end position="80"/>
    </location>
</feature>
<dbReference type="Gene3D" id="1.10.10.10">
    <property type="entry name" value="Winged helix-like DNA-binding domain superfamily/Winged helix DNA-binding domain"/>
    <property type="match status" value="1"/>
</dbReference>
<evidence type="ECO:0000256" key="2">
    <source>
        <dbReference type="ARBA" id="ARBA00023015"/>
    </source>
</evidence>
<dbReference type="InterPro" id="IPR005119">
    <property type="entry name" value="LysR_subst-bd"/>
</dbReference>